<dbReference type="STRING" id="1314674.A0A0D7BS73"/>
<dbReference type="Pfam" id="PF04049">
    <property type="entry name" value="ANAPC8"/>
    <property type="match status" value="2"/>
</dbReference>
<evidence type="ECO:0000313" key="10">
    <source>
        <dbReference type="Proteomes" id="UP000054007"/>
    </source>
</evidence>
<dbReference type="InterPro" id="IPR011990">
    <property type="entry name" value="TPR-like_helical_dom_sf"/>
</dbReference>
<evidence type="ECO:0000256" key="3">
    <source>
        <dbReference type="ARBA" id="ARBA00022776"/>
    </source>
</evidence>
<evidence type="ECO:0000259" key="8">
    <source>
        <dbReference type="Pfam" id="PF04049"/>
    </source>
</evidence>
<dbReference type="GO" id="GO:0045842">
    <property type="term" value="P:positive regulation of mitotic metaphase/anaphase transition"/>
    <property type="evidence" value="ECO:0007669"/>
    <property type="project" value="TreeGrafter"/>
</dbReference>
<evidence type="ECO:0000256" key="6">
    <source>
        <dbReference type="ARBA" id="ARBA00023306"/>
    </source>
</evidence>
<keyword evidence="10" id="KW-1185">Reference proteome</keyword>
<protein>
    <submittedName>
        <fullName evidence="9">TPR-like protein</fullName>
    </submittedName>
</protein>
<dbReference type="AlphaFoldDB" id="A0A0D7BS73"/>
<dbReference type="GO" id="GO:0031145">
    <property type="term" value="P:anaphase-promoting complex-dependent catabolic process"/>
    <property type="evidence" value="ECO:0007669"/>
    <property type="project" value="TreeGrafter"/>
</dbReference>
<sequence length="570" mass="64792">MATLVDAYFANDLRVAVRECNCRGLTKGAQWASELLITIPERKRTQRVPDMTVEKMYPDAGYLPGVAPSAPIVQSKHWKRDLDLAAQAAAELIDQDRIALGRAALNRKDYGQTFGILHDAKSLKAQFMVGYALYLSGMGALERKHRIAKFDMIRFTLVERLGDAAYTDPFLMYLYGLVHAALDLRAEAIEFAIKSIVGFPYNWCAWELLADCIRDVEELYSISYLLPLSRDHVLRELFHIKKVTELQAGGERELSMTMKLLGPGFFPNNPWLYSLRGSILYYMHDLPASQIEFEHMLNRDPWRVDSIDIYSFALHVTQSDRKLSRLSREYLLLAKDRPEVCCLVANFFSLQGRSDLATIYFKRAADLEPKYISAWTLMGHELIEQKNSHAAIHTYRRAIEIQRDDFRAWYGLGQAYELLNMHQLALYYYERAVSLSAYDLRMWLALGSCYEELGRFREALDCYRRALIPANPHDDFVLLKIAKVHAELGEDGDAAAYHRRVVEISQANGREVPAYAKSAIEVANYQMVTPNGDKELAKELLTAVSSSNAEDVEVATNLLKKLQLTAGSAS</sequence>
<accession>A0A0D7BS73</accession>
<dbReference type="InterPro" id="IPR019734">
    <property type="entry name" value="TPR_rpt"/>
</dbReference>
<proteinExistence type="predicted"/>
<dbReference type="Gene3D" id="1.25.40.10">
    <property type="entry name" value="Tetratricopeptide repeat domain"/>
    <property type="match status" value="2"/>
</dbReference>
<dbReference type="InterPro" id="IPR007192">
    <property type="entry name" value="APC8"/>
</dbReference>
<keyword evidence="4" id="KW-0833">Ubl conjugation pathway</keyword>
<reference evidence="9 10" key="1">
    <citation type="journal article" date="2015" name="Fungal Genet. Biol.">
        <title>Evolution of novel wood decay mechanisms in Agaricales revealed by the genome sequences of Fistulina hepatica and Cylindrobasidium torrendii.</title>
        <authorList>
            <person name="Floudas D."/>
            <person name="Held B.W."/>
            <person name="Riley R."/>
            <person name="Nagy L.G."/>
            <person name="Koehler G."/>
            <person name="Ransdell A.S."/>
            <person name="Younus H."/>
            <person name="Chow J."/>
            <person name="Chiniquy J."/>
            <person name="Lipzen A."/>
            <person name="Tritt A."/>
            <person name="Sun H."/>
            <person name="Haridas S."/>
            <person name="LaButti K."/>
            <person name="Ohm R.A."/>
            <person name="Kues U."/>
            <person name="Blanchette R.A."/>
            <person name="Grigoriev I.V."/>
            <person name="Minto R.E."/>
            <person name="Hibbett D.S."/>
        </authorList>
    </citation>
    <scope>NUCLEOTIDE SEQUENCE [LARGE SCALE GENOMIC DNA]</scope>
    <source>
        <strain evidence="9 10">FP15055 ss-10</strain>
    </source>
</reference>
<keyword evidence="1" id="KW-0132">Cell division</keyword>
<dbReference type="Pfam" id="PF13432">
    <property type="entry name" value="TPR_16"/>
    <property type="match status" value="1"/>
</dbReference>
<keyword evidence="2" id="KW-0677">Repeat</keyword>
<dbReference type="OrthoDB" id="10262026at2759"/>
<evidence type="ECO:0000313" key="9">
    <source>
        <dbReference type="EMBL" id="KIY73110.1"/>
    </source>
</evidence>
<evidence type="ECO:0000256" key="4">
    <source>
        <dbReference type="ARBA" id="ARBA00022786"/>
    </source>
</evidence>
<feature type="repeat" description="TPR" evidence="7">
    <location>
        <begin position="406"/>
        <end position="439"/>
    </location>
</feature>
<dbReference type="GO" id="GO:0005680">
    <property type="term" value="C:anaphase-promoting complex"/>
    <property type="evidence" value="ECO:0007669"/>
    <property type="project" value="InterPro"/>
</dbReference>
<evidence type="ECO:0000256" key="2">
    <source>
        <dbReference type="ARBA" id="ARBA00022737"/>
    </source>
</evidence>
<dbReference type="PANTHER" id="PTHR12558:SF10">
    <property type="entry name" value="CELL DIVISION CYCLE PROTEIN 23 HOMOLOG"/>
    <property type="match status" value="1"/>
</dbReference>
<keyword evidence="6" id="KW-0131">Cell cycle</keyword>
<feature type="domain" description="Cdc23" evidence="8">
    <location>
        <begin position="11"/>
        <end position="137"/>
    </location>
</feature>
<dbReference type="Pfam" id="PF07719">
    <property type="entry name" value="TPR_2"/>
    <property type="match status" value="1"/>
</dbReference>
<keyword evidence="5 7" id="KW-0802">TPR repeat</keyword>
<dbReference type="EMBL" id="KN880438">
    <property type="protein sequence ID" value="KIY73110.1"/>
    <property type="molecule type" value="Genomic_DNA"/>
</dbReference>
<dbReference type="GO" id="GO:0016567">
    <property type="term" value="P:protein ubiquitination"/>
    <property type="evidence" value="ECO:0007669"/>
    <property type="project" value="TreeGrafter"/>
</dbReference>
<evidence type="ECO:0000256" key="7">
    <source>
        <dbReference type="PROSITE-ProRule" id="PRU00339"/>
    </source>
</evidence>
<organism evidence="9 10">
    <name type="scientific">Cylindrobasidium torrendii FP15055 ss-10</name>
    <dbReference type="NCBI Taxonomy" id="1314674"/>
    <lineage>
        <taxon>Eukaryota</taxon>
        <taxon>Fungi</taxon>
        <taxon>Dikarya</taxon>
        <taxon>Basidiomycota</taxon>
        <taxon>Agaricomycotina</taxon>
        <taxon>Agaricomycetes</taxon>
        <taxon>Agaricomycetidae</taxon>
        <taxon>Agaricales</taxon>
        <taxon>Marasmiineae</taxon>
        <taxon>Physalacriaceae</taxon>
        <taxon>Cylindrobasidium</taxon>
    </lineage>
</organism>
<dbReference type="PROSITE" id="PS50293">
    <property type="entry name" value="TPR_REGION"/>
    <property type="match status" value="1"/>
</dbReference>
<dbReference type="Proteomes" id="UP000054007">
    <property type="component" value="Unassembled WGS sequence"/>
</dbReference>
<evidence type="ECO:0000256" key="5">
    <source>
        <dbReference type="ARBA" id="ARBA00022803"/>
    </source>
</evidence>
<feature type="repeat" description="TPR" evidence="7">
    <location>
        <begin position="440"/>
        <end position="473"/>
    </location>
</feature>
<feature type="repeat" description="TPR" evidence="7">
    <location>
        <begin position="372"/>
        <end position="405"/>
    </location>
</feature>
<keyword evidence="3" id="KW-0498">Mitosis</keyword>
<dbReference type="PANTHER" id="PTHR12558">
    <property type="entry name" value="CELL DIVISION CYCLE 16,23,27"/>
    <property type="match status" value="1"/>
</dbReference>
<dbReference type="InterPro" id="IPR013105">
    <property type="entry name" value="TPR_2"/>
</dbReference>
<evidence type="ECO:0000256" key="1">
    <source>
        <dbReference type="ARBA" id="ARBA00022618"/>
    </source>
</evidence>
<dbReference type="GO" id="GO:0051301">
    <property type="term" value="P:cell division"/>
    <property type="evidence" value="ECO:0007669"/>
    <property type="project" value="UniProtKB-KW"/>
</dbReference>
<gene>
    <name evidence="9" type="ORF">CYLTODRAFT_485823</name>
</gene>
<dbReference type="SMART" id="SM00028">
    <property type="entry name" value="TPR"/>
    <property type="match status" value="5"/>
</dbReference>
<feature type="domain" description="Cdc23" evidence="8">
    <location>
        <begin position="167"/>
        <end position="273"/>
    </location>
</feature>
<dbReference type="PROSITE" id="PS50005">
    <property type="entry name" value="TPR"/>
    <property type="match status" value="3"/>
</dbReference>
<dbReference type="SUPFAM" id="SSF48452">
    <property type="entry name" value="TPR-like"/>
    <property type="match status" value="2"/>
</dbReference>
<name>A0A0D7BS73_9AGAR</name>